<comment type="similarity">
    <text evidence="3">Belongs to the cytochrome P450 family.</text>
</comment>
<dbReference type="EMBL" id="KN818231">
    <property type="protein sequence ID" value="KIL67640.1"/>
    <property type="molecule type" value="Genomic_DNA"/>
</dbReference>
<dbReference type="OrthoDB" id="1055148at2759"/>
<feature type="chain" id="PRO_5012700784" description="Cytochrome P450" evidence="12">
    <location>
        <begin position="16"/>
        <end position="123"/>
    </location>
</feature>
<dbReference type="PANTHER" id="PTHR46300:SF2">
    <property type="entry name" value="CYTOCHROME P450 MONOOXYGENASE ALNH-RELATED"/>
    <property type="match status" value="1"/>
</dbReference>
<keyword evidence="9" id="KW-0408">Iron</keyword>
<keyword evidence="10" id="KW-0503">Monooxygenase</keyword>
<evidence type="ECO:0000256" key="4">
    <source>
        <dbReference type="ARBA" id="ARBA00022617"/>
    </source>
</evidence>
<evidence type="ECO:0008006" key="15">
    <source>
        <dbReference type="Google" id="ProtNLM"/>
    </source>
</evidence>
<protein>
    <recommendedName>
        <fullName evidence="15">Cytochrome P450</fullName>
    </recommendedName>
</protein>
<evidence type="ECO:0000256" key="8">
    <source>
        <dbReference type="ARBA" id="ARBA00023002"/>
    </source>
</evidence>
<evidence type="ECO:0000256" key="12">
    <source>
        <dbReference type="SAM" id="SignalP"/>
    </source>
</evidence>
<keyword evidence="11" id="KW-0472">Membrane</keyword>
<dbReference type="InterPro" id="IPR036396">
    <property type="entry name" value="Cyt_P450_sf"/>
</dbReference>
<dbReference type="GO" id="GO:0016705">
    <property type="term" value="F:oxidoreductase activity, acting on paired donors, with incorporation or reduction of molecular oxygen"/>
    <property type="evidence" value="ECO:0007669"/>
    <property type="project" value="InterPro"/>
</dbReference>
<dbReference type="Gene3D" id="1.10.630.10">
    <property type="entry name" value="Cytochrome P450"/>
    <property type="match status" value="1"/>
</dbReference>
<evidence type="ECO:0000256" key="9">
    <source>
        <dbReference type="ARBA" id="ARBA00023004"/>
    </source>
</evidence>
<keyword evidence="14" id="KW-1185">Reference proteome</keyword>
<keyword evidence="12" id="KW-0732">Signal</keyword>
<sequence>MFATALLSALLGVSAYLIFRRANNKRPPLPPGPWPKPIIGNTLDFPLKKPWVQYLKMSKQFNSSIIYLYAGGNHVVVLNTLEDAVELLEKRSANYSSRPTNPVIDLYGKDQFTSSVSDLNFNC</sequence>
<evidence type="ECO:0000256" key="6">
    <source>
        <dbReference type="ARBA" id="ARBA00022723"/>
    </source>
</evidence>
<proteinExistence type="inferred from homology"/>
<evidence type="ECO:0000256" key="1">
    <source>
        <dbReference type="ARBA" id="ARBA00001971"/>
    </source>
</evidence>
<dbReference type="HOGENOM" id="CLU_001570_21_0_1"/>
<comment type="cofactor">
    <cofactor evidence="1">
        <name>heme</name>
        <dbReference type="ChEBI" id="CHEBI:30413"/>
    </cofactor>
</comment>
<dbReference type="InterPro" id="IPR001128">
    <property type="entry name" value="Cyt_P450"/>
</dbReference>
<evidence type="ECO:0000256" key="2">
    <source>
        <dbReference type="ARBA" id="ARBA00004167"/>
    </source>
</evidence>
<dbReference type="InterPro" id="IPR050364">
    <property type="entry name" value="Cytochrome_P450_fung"/>
</dbReference>
<keyword evidence="7" id="KW-1133">Transmembrane helix</keyword>
<accession>A0A0C2SW22</accession>
<dbReference type="GO" id="GO:0005506">
    <property type="term" value="F:iron ion binding"/>
    <property type="evidence" value="ECO:0007669"/>
    <property type="project" value="InterPro"/>
</dbReference>
<dbReference type="Pfam" id="PF00067">
    <property type="entry name" value="p450"/>
    <property type="match status" value="1"/>
</dbReference>
<keyword evidence="4" id="KW-0349">Heme</keyword>
<evidence type="ECO:0000256" key="10">
    <source>
        <dbReference type="ARBA" id="ARBA00023033"/>
    </source>
</evidence>
<evidence type="ECO:0000313" key="13">
    <source>
        <dbReference type="EMBL" id="KIL67640.1"/>
    </source>
</evidence>
<dbReference type="GO" id="GO:0016020">
    <property type="term" value="C:membrane"/>
    <property type="evidence" value="ECO:0007669"/>
    <property type="project" value="UniProtKB-SubCell"/>
</dbReference>
<evidence type="ECO:0000256" key="3">
    <source>
        <dbReference type="ARBA" id="ARBA00010617"/>
    </source>
</evidence>
<organism evidence="13 14">
    <name type="scientific">Amanita muscaria (strain Koide BX008)</name>
    <dbReference type="NCBI Taxonomy" id="946122"/>
    <lineage>
        <taxon>Eukaryota</taxon>
        <taxon>Fungi</taxon>
        <taxon>Dikarya</taxon>
        <taxon>Basidiomycota</taxon>
        <taxon>Agaricomycotina</taxon>
        <taxon>Agaricomycetes</taxon>
        <taxon>Agaricomycetidae</taxon>
        <taxon>Agaricales</taxon>
        <taxon>Pluteineae</taxon>
        <taxon>Amanitaceae</taxon>
        <taxon>Amanita</taxon>
    </lineage>
</organism>
<dbReference type="GO" id="GO:0004497">
    <property type="term" value="F:monooxygenase activity"/>
    <property type="evidence" value="ECO:0007669"/>
    <property type="project" value="UniProtKB-KW"/>
</dbReference>
<name>A0A0C2SW22_AMAMK</name>
<gene>
    <name evidence="13" type="ORF">M378DRAFT_9396</name>
</gene>
<evidence type="ECO:0000256" key="7">
    <source>
        <dbReference type="ARBA" id="ARBA00022989"/>
    </source>
</evidence>
<dbReference type="PANTHER" id="PTHR46300">
    <property type="entry name" value="P450, PUTATIVE (EUROFUNG)-RELATED-RELATED"/>
    <property type="match status" value="1"/>
</dbReference>
<dbReference type="Proteomes" id="UP000054549">
    <property type="component" value="Unassembled WGS sequence"/>
</dbReference>
<comment type="subcellular location">
    <subcellularLocation>
        <location evidence="2">Membrane</location>
        <topology evidence="2">Single-pass membrane protein</topology>
    </subcellularLocation>
</comment>
<feature type="signal peptide" evidence="12">
    <location>
        <begin position="1"/>
        <end position="15"/>
    </location>
</feature>
<evidence type="ECO:0000313" key="14">
    <source>
        <dbReference type="Proteomes" id="UP000054549"/>
    </source>
</evidence>
<keyword evidence="5" id="KW-0812">Transmembrane</keyword>
<dbReference type="SUPFAM" id="SSF48264">
    <property type="entry name" value="Cytochrome P450"/>
    <property type="match status" value="1"/>
</dbReference>
<keyword evidence="8" id="KW-0560">Oxidoreductase</keyword>
<evidence type="ECO:0000256" key="5">
    <source>
        <dbReference type="ARBA" id="ARBA00022692"/>
    </source>
</evidence>
<evidence type="ECO:0000256" key="11">
    <source>
        <dbReference type="ARBA" id="ARBA00023136"/>
    </source>
</evidence>
<reference evidence="13 14" key="1">
    <citation type="submission" date="2014-04" db="EMBL/GenBank/DDBJ databases">
        <title>Evolutionary Origins and Diversification of the Mycorrhizal Mutualists.</title>
        <authorList>
            <consortium name="DOE Joint Genome Institute"/>
            <consortium name="Mycorrhizal Genomics Consortium"/>
            <person name="Kohler A."/>
            <person name="Kuo A."/>
            <person name="Nagy L.G."/>
            <person name="Floudas D."/>
            <person name="Copeland A."/>
            <person name="Barry K.W."/>
            <person name="Cichocki N."/>
            <person name="Veneault-Fourrey C."/>
            <person name="LaButti K."/>
            <person name="Lindquist E.A."/>
            <person name="Lipzen A."/>
            <person name="Lundell T."/>
            <person name="Morin E."/>
            <person name="Murat C."/>
            <person name="Riley R."/>
            <person name="Ohm R."/>
            <person name="Sun H."/>
            <person name="Tunlid A."/>
            <person name="Henrissat B."/>
            <person name="Grigoriev I.V."/>
            <person name="Hibbett D.S."/>
            <person name="Martin F."/>
        </authorList>
    </citation>
    <scope>NUCLEOTIDE SEQUENCE [LARGE SCALE GENOMIC DNA]</scope>
    <source>
        <strain evidence="13 14">Koide BX008</strain>
    </source>
</reference>
<keyword evidence="6" id="KW-0479">Metal-binding</keyword>
<dbReference type="GO" id="GO:0020037">
    <property type="term" value="F:heme binding"/>
    <property type="evidence" value="ECO:0007669"/>
    <property type="project" value="InterPro"/>
</dbReference>
<dbReference type="STRING" id="946122.A0A0C2SW22"/>
<dbReference type="InParanoid" id="A0A0C2SW22"/>
<dbReference type="AlphaFoldDB" id="A0A0C2SW22"/>